<dbReference type="HOGENOM" id="CLU_016922_10_1_0"/>
<dbReference type="Gene3D" id="3.40.640.10">
    <property type="entry name" value="Type I PLP-dependent aspartate aminotransferase-like (Major domain)"/>
    <property type="match status" value="1"/>
</dbReference>
<evidence type="ECO:0000256" key="1">
    <source>
        <dbReference type="ARBA" id="ARBA00022576"/>
    </source>
</evidence>
<keyword evidence="5" id="KW-0055">Arginine biosynthesis</keyword>
<evidence type="ECO:0000256" key="4">
    <source>
        <dbReference type="ARBA" id="ARBA00022898"/>
    </source>
</evidence>
<feature type="binding site" evidence="5">
    <location>
        <position position="136"/>
    </location>
    <ligand>
        <name>N(2)-acetyl-L-ornithine</name>
        <dbReference type="ChEBI" id="CHEBI:57805"/>
    </ligand>
</feature>
<dbReference type="NCBIfam" id="NF002325">
    <property type="entry name" value="PRK01278.1"/>
    <property type="match status" value="1"/>
</dbReference>
<comment type="subunit">
    <text evidence="5">Homodimer.</text>
</comment>
<keyword evidence="3 5" id="KW-0808">Transferase</keyword>
<dbReference type="PIRSF" id="PIRSF000521">
    <property type="entry name" value="Transaminase_4ab_Lys_Orn"/>
    <property type="match status" value="1"/>
</dbReference>
<proteinExistence type="inferred from homology"/>
<dbReference type="AlphaFoldDB" id="A0A081BPU2"/>
<dbReference type="NCBIfam" id="TIGR00707">
    <property type="entry name" value="argD"/>
    <property type="match status" value="1"/>
</dbReference>
<gene>
    <name evidence="5" type="primary">argD</name>
    <name evidence="6" type="ORF">U14_03659</name>
</gene>
<dbReference type="PROSITE" id="PS00600">
    <property type="entry name" value="AA_TRANSFER_CLASS_3"/>
    <property type="match status" value="1"/>
</dbReference>
<comment type="subcellular location">
    <subcellularLocation>
        <location evidence="5">Cytoplasm</location>
    </subcellularLocation>
</comment>
<dbReference type="EMBL" id="DF820458">
    <property type="protein sequence ID" value="GAK52408.1"/>
    <property type="molecule type" value="Genomic_DNA"/>
</dbReference>
<dbReference type="EC" id="2.6.1.11" evidence="5"/>
<dbReference type="UniPathway" id="UPA00068">
    <property type="reaction ID" value="UER00109"/>
</dbReference>
<feature type="binding site" evidence="5">
    <location>
        <position position="275"/>
    </location>
    <ligand>
        <name>N(2)-acetyl-L-ornithine</name>
        <dbReference type="ChEBI" id="CHEBI:57805"/>
    </ligand>
</feature>
<evidence type="ECO:0000256" key="2">
    <source>
        <dbReference type="ARBA" id="ARBA00022605"/>
    </source>
</evidence>
<keyword evidence="5" id="KW-0963">Cytoplasm</keyword>
<dbReference type="GO" id="GO:0030170">
    <property type="term" value="F:pyridoxal phosphate binding"/>
    <property type="evidence" value="ECO:0007669"/>
    <property type="project" value="InterPro"/>
</dbReference>
<dbReference type="InterPro" id="IPR005814">
    <property type="entry name" value="Aminotrans_3"/>
</dbReference>
<protein>
    <recommendedName>
        <fullName evidence="5">Acetylornithine aminotransferase</fullName>
        <shortName evidence="5">ACOAT</shortName>
        <ecNumber evidence="5">2.6.1.11</ecNumber>
    </recommendedName>
</protein>
<evidence type="ECO:0000313" key="7">
    <source>
        <dbReference type="Proteomes" id="UP000030700"/>
    </source>
</evidence>
<evidence type="ECO:0000256" key="5">
    <source>
        <dbReference type="HAMAP-Rule" id="MF_01107"/>
    </source>
</evidence>
<dbReference type="InterPro" id="IPR004636">
    <property type="entry name" value="AcOrn/SuccOrn_fam"/>
</dbReference>
<dbReference type="HAMAP" id="MF_01107">
    <property type="entry name" value="ArgD_aminotrans_3"/>
    <property type="match status" value="1"/>
</dbReference>
<dbReference type="SUPFAM" id="SSF53383">
    <property type="entry name" value="PLP-dependent transferases"/>
    <property type="match status" value="1"/>
</dbReference>
<dbReference type="GO" id="GO:0006526">
    <property type="term" value="P:L-arginine biosynthetic process"/>
    <property type="evidence" value="ECO:0007669"/>
    <property type="project" value="UniProtKB-UniRule"/>
</dbReference>
<dbReference type="PANTHER" id="PTHR11986:SF79">
    <property type="entry name" value="ACETYLORNITHINE AMINOTRANSFERASE, MITOCHONDRIAL"/>
    <property type="match status" value="1"/>
</dbReference>
<feature type="binding site" evidence="5">
    <location>
        <position position="276"/>
    </location>
    <ligand>
        <name>pyridoxal 5'-phosphate</name>
        <dbReference type="ChEBI" id="CHEBI:597326"/>
    </ligand>
</feature>
<keyword evidence="2 5" id="KW-0028">Amino-acid biosynthesis</keyword>
<dbReference type="InterPro" id="IPR015424">
    <property type="entry name" value="PyrdxlP-dep_Trfase"/>
</dbReference>
<feature type="modified residue" description="N6-(pyridoxal phosphate)lysine" evidence="5">
    <location>
        <position position="247"/>
    </location>
</feature>
<comment type="catalytic activity">
    <reaction evidence="5">
        <text>N(2)-acetyl-L-ornithine + 2-oxoglutarate = N-acetyl-L-glutamate 5-semialdehyde + L-glutamate</text>
        <dbReference type="Rhea" id="RHEA:18049"/>
        <dbReference type="ChEBI" id="CHEBI:16810"/>
        <dbReference type="ChEBI" id="CHEBI:29123"/>
        <dbReference type="ChEBI" id="CHEBI:29985"/>
        <dbReference type="ChEBI" id="CHEBI:57805"/>
        <dbReference type="EC" id="2.6.1.11"/>
    </reaction>
</comment>
<name>A0A081BPU2_9BACT</name>
<comment type="pathway">
    <text evidence="5">Amino-acid biosynthesis; L-arginine biosynthesis; N(2)-acetyl-L-ornithine from L-glutamate: step 4/4.</text>
</comment>
<dbReference type="InterPro" id="IPR050103">
    <property type="entry name" value="Class-III_PLP-dep_AT"/>
</dbReference>
<comment type="similarity">
    <text evidence="5">Belongs to the class-III pyridoxal-phosphate-dependent aminotransferase family. ArgD subfamily.</text>
</comment>
<dbReference type="InterPro" id="IPR015422">
    <property type="entry name" value="PyrdxlP-dep_Trfase_small"/>
</dbReference>
<dbReference type="GO" id="GO:0042802">
    <property type="term" value="F:identical protein binding"/>
    <property type="evidence" value="ECO:0007669"/>
    <property type="project" value="TreeGrafter"/>
</dbReference>
<comment type="cofactor">
    <cofactor evidence="5">
        <name>pyridoxal 5'-phosphate</name>
        <dbReference type="ChEBI" id="CHEBI:597326"/>
    </cofactor>
    <text evidence="5">Binds 1 pyridoxal phosphate per subunit.</text>
</comment>
<dbReference type="InterPro" id="IPR015421">
    <property type="entry name" value="PyrdxlP-dep_Trfase_major"/>
</dbReference>
<dbReference type="Gene3D" id="3.90.1150.10">
    <property type="entry name" value="Aspartate Aminotransferase, domain 1"/>
    <property type="match status" value="1"/>
</dbReference>
<keyword evidence="1 5" id="KW-0032">Aminotransferase</keyword>
<organism evidence="6 7">
    <name type="scientific">Candidatus Moduliflexus flocculans</name>
    <dbReference type="NCBI Taxonomy" id="1499966"/>
    <lineage>
        <taxon>Bacteria</taxon>
        <taxon>Candidatus Moduliflexota</taxon>
        <taxon>Candidatus Moduliflexia</taxon>
        <taxon>Candidatus Moduliflexales</taxon>
        <taxon>Candidatus Moduliflexaceae</taxon>
    </lineage>
</organism>
<keyword evidence="7" id="KW-1185">Reference proteome</keyword>
<sequence length="395" mass="42898">MTTQEIIAQEHEYIMQTYKRFPIVMTRGEGVRVWDNDGKCYLDFLAGIAVNALGYNHPIIRETIHKQADGLIHTSNLFYTQNQIELAKLMTEHSGMGRAFYCNSGAEANEGAFKLARKWGKGRFEILTALQSFHGRTLATITATGQTKYQDGFAPLMPGFRYVPFNDLEAVRQNIRPDTVAIMLEAVQGEGGIQVATPGYLEGVAALCHEHNILLLFDEVQAGMGRTGKLFAFQHFNVQPDIITTAKGLGAGFPIGMMLARREVADAFEFGNHASTFGGGEFVCGVALAFVNLLLHDGLLDHVVKMGEQLLSKLRGLQAKYPNAIADARGLGLMAGLQFRDAIPAADVGAALREHGLLTATAGGNVVRFVPPLVIQPADIEEAIAILDKTIGNLA</sequence>
<dbReference type="PANTHER" id="PTHR11986">
    <property type="entry name" value="AMINOTRANSFERASE CLASS III"/>
    <property type="match status" value="1"/>
</dbReference>
<dbReference type="GO" id="GO:0005737">
    <property type="term" value="C:cytoplasm"/>
    <property type="evidence" value="ECO:0007669"/>
    <property type="project" value="UniProtKB-SubCell"/>
</dbReference>
<evidence type="ECO:0000313" key="6">
    <source>
        <dbReference type="EMBL" id="GAK52408.1"/>
    </source>
</evidence>
<dbReference type="FunFam" id="3.40.640.10:FF:000004">
    <property type="entry name" value="Acetylornithine aminotransferase"/>
    <property type="match status" value="1"/>
</dbReference>
<accession>A0A081BPU2</accession>
<dbReference type="GO" id="GO:0003992">
    <property type="term" value="F:N2-acetyl-L-ornithine:2-oxoglutarate 5-aminotransferase activity"/>
    <property type="evidence" value="ECO:0007669"/>
    <property type="project" value="UniProtKB-UniRule"/>
</dbReference>
<reference evidence="6 7" key="1">
    <citation type="journal article" date="2015" name="PeerJ">
        <title>First genomic representation of candidate bacterial phylum KSB3 points to enhanced environmental sensing as a trigger of wastewater bulking.</title>
        <authorList>
            <person name="Sekiguchi Y."/>
            <person name="Ohashi A."/>
            <person name="Parks D.H."/>
            <person name="Yamauchi T."/>
            <person name="Tyson G.W."/>
            <person name="Hugenholtz P."/>
        </authorList>
    </citation>
    <scope>NUCLEOTIDE SEQUENCE [LARGE SCALE GENOMIC DNA]</scope>
</reference>
<dbReference type="Pfam" id="PF00202">
    <property type="entry name" value="Aminotran_3"/>
    <property type="match status" value="1"/>
</dbReference>
<dbReference type="STRING" id="1499966.U14_03659"/>
<dbReference type="CDD" id="cd00610">
    <property type="entry name" value="OAT_like"/>
    <property type="match status" value="1"/>
</dbReference>
<dbReference type="InterPro" id="IPR049704">
    <property type="entry name" value="Aminotrans_3_PPA_site"/>
</dbReference>
<feature type="binding site" evidence="5">
    <location>
        <begin position="105"/>
        <end position="106"/>
    </location>
    <ligand>
        <name>pyridoxal 5'-phosphate</name>
        <dbReference type="ChEBI" id="CHEBI:597326"/>
    </ligand>
</feature>
<feature type="binding site" evidence="5">
    <location>
        <position position="133"/>
    </location>
    <ligand>
        <name>pyridoxal 5'-phosphate</name>
        <dbReference type="ChEBI" id="CHEBI:597326"/>
    </ligand>
</feature>
<evidence type="ECO:0000256" key="3">
    <source>
        <dbReference type="ARBA" id="ARBA00022679"/>
    </source>
</evidence>
<keyword evidence="4 5" id="KW-0663">Pyridoxal phosphate</keyword>
<feature type="binding site" evidence="5">
    <location>
        <begin position="218"/>
        <end position="221"/>
    </location>
    <ligand>
        <name>pyridoxal 5'-phosphate</name>
        <dbReference type="ChEBI" id="CHEBI:597326"/>
    </ligand>
</feature>
<dbReference type="Proteomes" id="UP000030700">
    <property type="component" value="Unassembled WGS sequence"/>
</dbReference>
<comment type="miscellaneous">
    <text evidence="5">May also have succinyldiaminopimelate aminotransferase activity, thus carrying out the corresponding step in lysine biosynthesis.</text>
</comment>